<evidence type="ECO:0000256" key="1">
    <source>
        <dbReference type="SAM" id="MobiDB-lite"/>
    </source>
</evidence>
<dbReference type="Pfam" id="PF00014">
    <property type="entry name" value="Kunitz_BPTI"/>
    <property type="match status" value="1"/>
</dbReference>
<evidence type="ECO:0000256" key="2">
    <source>
        <dbReference type="SAM" id="SignalP"/>
    </source>
</evidence>
<reference evidence="4" key="2">
    <citation type="journal article" date="2015" name="J. Proteomics">
        <title>Sexual differences in the sialomes of the zebra tick, Rhipicephalus pulchellus.</title>
        <authorList>
            <person name="Tan A.W."/>
            <person name="Francischetti I.M."/>
            <person name="Slovak M."/>
            <person name="Kini R.M."/>
            <person name="Ribeiro J.M."/>
        </authorList>
    </citation>
    <scope>NUCLEOTIDE SEQUENCE</scope>
    <source>
        <tissue evidence="4">Salivary gland</tissue>
    </source>
</reference>
<name>L7M9P3_RHIPC</name>
<dbReference type="GO" id="GO:0004867">
    <property type="term" value="F:serine-type endopeptidase inhibitor activity"/>
    <property type="evidence" value="ECO:0007669"/>
    <property type="project" value="InterPro"/>
</dbReference>
<accession>L7M9P3</accession>
<feature type="chain" id="PRO_5003981780" evidence="2">
    <location>
        <begin position="17"/>
        <end position="139"/>
    </location>
</feature>
<dbReference type="EMBL" id="GACK01004269">
    <property type="protein sequence ID" value="JAA60765.1"/>
    <property type="molecule type" value="mRNA"/>
</dbReference>
<reference evidence="4" key="1">
    <citation type="submission" date="2012-11" db="EMBL/GenBank/DDBJ databases">
        <authorList>
            <person name="Lucero-Rivera Y.E."/>
            <person name="Tovar-Ramirez D."/>
        </authorList>
    </citation>
    <scope>NUCLEOTIDE SEQUENCE</scope>
    <source>
        <tissue evidence="4">Salivary gland</tissue>
    </source>
</reference>
<organism evidence="4">
    <name type="scientific">Rhipicephalus pulchellus</name>
    <name type="common">Yellow backed tick</name>
    <name type="synonym">Dermacentor pulchellus</name>
    <dbReference type="NCBI Taxonomy" id="72859"/>
    <lineage>
        <taxon>Eukaryota</taxon>
        <taxon>Metazoa</taxon>
        <taxon>Ecdysozoa</taxon>
        <taxon>Arthropoda</taxon>
        <taxon>Chelicerata</taxon>
        <taxon>Arachnida</taxon>
        <taxon>Acari</taxon>
        <taxon>Parasitiformes</taxon>
        <taxon>Ixodida</taxon>
        <taxon>Ixodoidea</taxon>
        <taxon>Ixodidae</taxon>
        <taxon>Rhipicephalinae</taxon>
        <taxon>Rhipicephalus</taxon>
        <taxon>Rhipicephalus</taxon>
    </lineage>
</organism>
<keyword evidence="2" id="KW-0732">Signal</keyword>
<dbReference type="SUPFAM" id="SSF57362">
    <property type="entry name" value="BPTI-like"/>
    <property type="match status" value="2"/>
</dbReference>
<feature type="signal peptide" evidence="2">
    <location>
        <begin position="1"/>
        <end position="16"/>
    </location>
</feature>
<dbReference type="AlphaFoldDB" id="L7M9P3"/>
<evidence type="ECO:0000259" key="3">
    <source>
        <dbReference type="Pfam" id="PF00014"/>
    </source>
</evidence>
<dbReference type="Gene3D" id="4.10.410.10">
    <property type="entry name" value="Pancreatic trypsin inhibitor Kunitz domain"/>
    <property type="match status" value="1"/>
</dbReference>
<evidence type="ECO:0000313" key="4">
    <source>
        <dbReference type="EMBL" id="JAA60765.1"/>
    </source>
</evidence>
<feature type="domain" description="BPTI/Kunitz inhibitor" evidence="3">
    <location>
        <begin position="94"/>
        <end position="134"/>
    </location>
</feature>
<proteinExistence type="evidence at transcript level"/>
<protein>
    <submittedName>
        <fullName evidence="4">Putative bilaris</fullName>
    </submittedName>
</protein>
<dbReference type="InterPro" id="IPR036880">
    <property type="entry name" value="Kunitz_BPTI_sf"/>
</dbReference>
<sequence length="139" mass="16161">MIRLLVLPFLFSTVSGFCNDPFTGKLYNTRCTRLEWEKRYKADPNNNKCVEIEWNPCKESINVDLVLEDCLRKCASNSTCIKDPAEVAIPENSHKYHYYFDKNEGTCYSKKGPYEPSKKGQNHFEKKDECEKTCSPRTT</sequence>
<dbReference type="InterPro" id="IPR002223">
    <property type="entry name" value="Kunitz_BPTI"/>
</dbReference>
<feature type="region of interest" description="Disordered" evidence="1">
    <location>
        <begin position="115"/>
        <end position="139"/>
    </location>
</feature>